<protein>
    <submittedName>
        <fullName evidence="1">Uncharacterized protein</fullName>
    </submittedName>
</protein>
<evidence type="ECO:0000313" key="2">
    <source>
        <dbReference type="Proteomes" id="UP000828941"/>
    </source>
</evidence>
<reference evidence="1 2" key="1">
    <citation type="journal article" date="2022" name="DNA Res.">
        <title>Chromosomal-level genome assembly of the orchid tree Bauhinia variegata (Leguminosae; Cercidoideae) supports the allotetraploid origin hypothesis of Bauhinia.</title>
        <authorList>
            <person name="Zhong Y."/>
            <person name="Chen Y."/>
            <person name="Zheng D."/>
            <person name="Pang J."/>
            <person name="Liu Y."/>
            <person name="Luo S."/>
            <person name="Meng S."/>
            <person name="Qian L."/>
            <person name="Wei D."/>
            <person name="Dai S."/>
            <person name="Zhou R."/>
        </authorList>
    </citation>
    <scope>NUCLEOTIDE SEQUENCE [LARGE SCALE GENOMIC DNA]</scope>
    <source>
        <strain evidence="1">BV-YZ2020</strain>
    </source>
</reference>
<sequence length="281" mass="30676">MKIQCDACGKEVASVFCPADEAALCHGCDTSIHRANKLAGKHTRFSLHRPTSKETPLCDICQEKRAILFCQEDRAILCRECDIPIHRANELTQKHNRFLLTGSKISGFSLNLASSSSNGANAVTDGDDIRRTRSKFNEDFCSPSMGNSMASAAACKVEDSDTGSASTSSFSAYLTESIPGYCFEDLLDASYTPDGFCKNFELEPEFQEQELGASMLLLPSEVLAAWVPQAQSPQLSASTLAQIGSLVKIKETPQANTAKGNWKWRDNGHTVPQVKQAKRSR</sequence>
<accession>A0ACB9KS05</accession>
<dbReference type="Proteomes" id="UP000828941">
    <property type="component" value="Chromosome 13"/>
</dbReference>
<name>A0ACB9KS05_BAUVA</name>
<evidence type="ECO:0000313" key="1">
    <source>
        <dbReference type="EMBL" id="KAI4300062.1"/>
    </source>
</evidence>
<organism evidence="1 2">
    <name type="scientific">Bauhinia variegata</name>
    <name type="common">Purple orchid tree</name>
    <name type="synonym">Phanera variegata</name>
    <dbReference type="NCBI Taxonomy" id="167791"/>
    <lineage>
        <taxon>Eukaryota</taxon>
        <taxon>Viridiplantae</taxon>
        <taxon>Streptophyta</taxon>
        <taxon>Embryophyta</taxon>
        <taxon>Tracheophyta</taxon>
        <taxon>Spermatophyta</taxon>
        <taxon>Magnoliopsida</taxon>
        <taxon>eudicotyledons</taxon>
        <taxon>Gunneridae</taxon>
        <taxon>Pentapetalae</taxon>
        <taxon>rosids</taxon>
        <taxon>fabids</taxon>
        <taxon>Fabales</taxon>
        <taxon>Fabaceae</taxon>
        <taxon>Cercidoideae</taxon>
        <taxon>Cercideae</taxon>
        <taxon>Bauhiniinae</taxon>
        <taxon>Bauhinia</taxon>
    </lineage>
</organism>
<keyword evidence="2" id="KW-1185">Reference proteome</keyword>
<proteinExistence type="predicted"/>
<dbReference type="EMBL" id="CM039438">
    <property type="protein sequence ID" value="KAI4300062.1"/>
    <property type="molecule type" value="Genomic_DNA"/>
</dbReference>
<gene>
    <name evidence="1" type="ORF">L6164_033479</name>
</gene>
<comment type="caution">
    <text evidence="1">The sequence shown here is derived from an EMBL/GenBank/DDBJ whole genome shotgun (WGS) entry which is preliminary data.</text>
</comment>